<keyword evidence="5" id="KW-1185">Reference proteome</keyword>
<dbReference type="InterPro" id="IPR000242">
    <property type="entry name" value="PTP_cat"/>
</dbReference>
<dbReference type="InterPro" id="IPR003595">
    <property type="entry name" value="Tyr_Pase_cat"/>
</dbReference>
<feature type="domain" description="Tyrosine-protein phosphatase" evidence="2">
    <location>
        <begin position="287"/>
        <end position="534"/>
    </location>
</feature>
<organism evidence="4 5">
    <name type="scientific">Caenorhabditis bovis</name>
    <dbReference type="NCBI Taxonomy" id="2654633"/>
    <lineage>
        <taxon>Eukaryota</taxon>
        <taxon>Metazoa</taxon>
        <taxon>Ecdysozoa</taxon>
        <taxon>Nematoda</taxon>
        <taxon>Chromadorea</taxon>
        <taxon>Rhabditida</taxon>
        <taxon>Rhabditina</taxon>
        <taxon>Rhabditomorpha</taxon>
        <taxon>Rhabditoidea</taxon>
        <taxon>Rhabditidae</taxon>
        <taxon>Peloderinae</taxon>
        <taxon>Caenorhabditis</taxon>
    </lineage>
</organism>
<dbReference type="CDD" id="cd00047">
    <property type="entry name" value="PTPc"/>
    <property type="match status" value="1"/>
</dbReference>
<dbReference type="PRINTS" id="PR00700">
    <property type="entry name" value="PRTYPHPHTASE"/>
</dbReference>
<dbReference type="OrthoDB" id="5825157at2759"/>
<dbReference type="InterPro" id="IPR029021">
    <property type="entry name" value="Prot-tyrosine_phosphatase-like"/>
</dbReference>
<dbReference type="Proteomes" id="UP000494206">
    <property type="component" value="Unassembled WGS sequence"/>
</dbReference>
<dbReference type="PANTHER" id="PTHR46163">
    <property type="entry name" value="TYROSINE-PROTEIN PHOSPHATASE-RELATED"/>
    <property type="match status" value="1"/>
</dbReference>
<gene>
    <name evidence="4" type="ORF">CBOVIS_LOCUS10741</name>
</gene>
<dbReference type="PROSITE" id="PS50056">
    <property type="entry name" value="TYR_PHOSPHATASE_2"/>
    <property type="match status" value="1"/>
</dbReference>
<dbReference type="AlphaFoldDB" id="A0A8S1FD93"/>
<dbReference type="Pfam" id="PF00102">
    <property type="entry name" value="Y_phosphatase"/>
    <property type="match status" value="1"/>
</dbReference>
<evidence type="ECO:0000259" key="2">
    <source>
        <dbReference type="PROSITE" id="PS50055"/>
    </source>
</evidence>
<feature type="compositionally biased region" description="Basic and acidic residues" evidence="1">
    <location>
        <begin position="216"/>
        <end position="243"/>
    </location>
</feature>
<feature type="compositionally biased region" description="Basic and acidic residues" evidence="1">
    <location>
        <begin position="252"/>
        <end position="268"/>
    </location>
</feature>
<feature type="compositionally biased region" description="Basic residues" evidence="1">
    <location>
        <begin position="37"/>
        <end position="95"/>
    </location>
</feature>
<proteinExistence type="predicted"/>
<protein>
    <recommendedName>
        <fullName evidence="6">Tyrosine-protein phosphatase domain-containing protein</fullName>
    </recommendedName>
</protein>
<evidence type="ECO:0008006" key="6">
    <source>
        <dbReference type="Google" id="ProtNLM"/>
    </source>
</evidence>
<dbReference type="PANTHER" id="PTHR46163:SF15">
    <property type="entry name" value="TYROSINE-PROTEIN PHOSPHATASE DOMAIN-CONTAINING PROTEIN"/>
    <property type="match status" value="1"/>
</dbReference>
<dbReference type="GO" id="GO:0004725">
    <property type="term" value="F:protein tyrosine phosphatase activity"/>
    <property type="evidence" value="ECO:0007669"/>
    <property type="project" value="InterPro"/>
</dbReference>
<evidence type="ECO:0000313" key="4">
    <source>
        <dbReference type="EMBL" id="CAB3409041.1"/>
    </source>
</evidence>
<dbReference type="EMBL" id="CADEPM010000008">
    <property type="protein sequence ID" value="CAB3409041.1"/>
    <property type="molecule type" value="Genomic_DNA"/>
</dbReference>
<feature type="domain" description="Tyrosine specific protein phosphatases" evidence="3">
    <location>
        <begin position="447"/>
        <end position="525"/>
    </location>
</feature>
<reference evidence="4 5" key="1">
    <citation type="submission" date="2020-04" db="EMBL/GenBank/DDBJ databases">
        <authorList>
            <person name="Laetsch R D."/>
            <person name="Stevens L."/>
            <person name="Kumar S."/>
            <person name="Blaxter L. M."/>
        </authorList>
    </citation>
    <scope>NUCLEOTIDE SEQUENCE [LARGE SCALE GENOMIC DNA]</scope>
</reference>
<evidence type="ECO:0000256" key="1">
    <source>
        <dbReference type="SAM" id="MobiDB-lite"/>
    </source>
</evidence>
<feature type="compositionally biased region" description="Low complexity" evidence="1">
    <location>
        <begin position="1"/>
        <end position="14"/>
    </location>
</feature>
<dbReference type="PROSITE" id="PS50055">
    <property type="entry name" value="TYR_PHOSPHATASE_PTP"/>
    <property type="match status" value="1"/>
</dbReference>
<dbReference type="Gene3D" id="3.90.190.10">
    <property type="entry name" value="Protein tyrosine phosphatase superfamily"/>
    <property type="match status" value="1"/>
</dbReference>
<dbReference type="SUPFAM" id="SSF52799">
    <property type="entry name" value="(Phosphotyrosine protein) phosphatases II"/>
    <property type="match status" value="1"/>
</dbReference>
<dbReference type="SMART" id="SM00404">
    <property type="entry name" value="PTPc_motif"/>
    <property type="match status" value="1"/>
</dbReference>
<feature type="compositionally biased region" description="Basic and acidic residues" evidence="1">
    <location>
        <begin position="133"/>
        <end position="197"/>
    </location>
</feature>
<evidence type="ECO:0000313" key="5">
    <source>
        <dbReference type="Proteomes" id="UP000494206"/>
    </source>
</evidence>
<feature type="region of interest" description="Disordered" evidence="1">
    <location>
        <begin position="1"/>
        <end position="107"/>
    </location>
</feature>
<comment type="caution">
    <text evidence="4">The sequence shown here is derived from an EMBL/GenBank/DDBJ whole genome shotgun (WGS) entry which is preliminary data.</text>
</comment>
<name>A0A8S1FD93_9PELO</name>
<dbReference type="SMART" id="SM00194">
    <property type="entry name" value="PTPc"/>
    <property type="match status" value="1"/>
</dbReference>
<dbReference type="InterPro" id="IPR000387">
    <property type="entry name" value="Tyr_Pase_dom"/>
</dbReference>
<feature type="region of interest" description="Disordered" evidence="1">
    <location>
        <begin position="119"/>
        <end position="268"/>
    </location>
</feature>
<sequence length="539" mass="61061">MEAKVAGAAPPEAADLLPKGPQPAAEKKLNSNNEKGSKKRSKHPKGKHGGSAKRKSRSRSKKKTKRTGFCCAKKKKSRSRKHKKKVNKKQPHAHGKPPPLAPALDEKLGDVVLVKNITTGMDAKPDAPQFPRSMEKVEDLDDNNKDKEKEKEKEKDKDKENNKDKKFSERKAPIKLSKETVKASKEVIKVPKDDDNTGKMVKKTTGQSADLIPNFSKERMKEKEKDKSDAEKRSPDRKDEKPAKITTESTNEEFKDSNARSSKADEEKKEKWMKLAKKIADEGASTPEKEFSTMGDYIPAYVSKEAFSENMEKNRFSDVVCLDHSRVTLADGTYIHASWLEIEDNHNMILTQFPLPHTAVDFWQMIIEQRVKAICLIMTDDEYSTLGGDFVFPQNRDFLHFSEKSIRVGEFNEIEVNKGWTLRVLSISNGAYKSFLHLHQFKCWPHNEIPKSTKSVWQLQSALRKYPKPIVIMSLSGCGRAGTLATLEYAHASLHSRASHFSLEDCLKKVRTCRLHSVQNVTQYSFIYSLLAEHVLGNV</sequence>
<accession>A0A8S1FD93</accession>
<dbReference type="InterPro" id="IPR052782">
    <property type="entry name" value="Oocyte-zygote_transition_reg"/>
</dbReference>
<evidence type="ECO:0000259" key="3">
    <source>
        <dbReference type="PROSITE" id="PS50056"/>
    </source>
</evidence>